<organism evidence="1 2">
    <name type="scientific">Durusdinium trenchii</name>
    <dbReference type="NCBI Taxonomy" id="1381693"/>
    <lineage>
        <taxon>Eukaryota</taxon>
        <taxon>Sar</taxon>
        <taxon>Alveolata</taxon>
        <taxon>Dinophyceae</taxon>
        <taxon>Suessiales</taxon>
        <taxon>Symbiodiniaceae</taxon>
        <taxon>Durusdinium</taxon>
    </lineage>
</organism>
<accession>A0ABP0IYP2</accession>
<comment type="caution">
    <text evidence="1">The sequence shown here is derived from an EMBL/GenBank/DDBJ whole genome shotgun (WGS) entry which is preliminary data.</text>
</comment>
<sequence>MDSCTGVLDDLLSAPCSARTKGIFKGLDGGPGVFWDDLGVVAGYLRNVQLHCIEIDRAHFVKGTGFVFDELAPMCIEIPQVSERALPFCCGDAILCCGKLELCSEGVWRTTPDATVMKMPIFDAAEAWDTIHFFAGAFEGQPLMIAIECVDELVNHRHFVILQQLFENAGFDCTWQDVEKVYGDPKLLPPAKQRKLPKNASCRDVLNARVQDPFVALPTLCASYGQQHELPLSHLERQGIFANLVSTGPSFAFVDPFTHVALLGAVDNVVLPLKAGVAFRQVGNAIAVPHALLTSAIGFHTLLAWDLDVNLLVRKCWDERLTSFAAFIVCDGGFMILCSMKQFIRDFHVVAALQPLEVDCVRVELCHRRSGDVRTIFLPCAWKVSRLGSIFQWTFDVSCQVFAHHEDFRNLQSFSLRECAQIVRQCHICVHGMPFLDVCLTLHTCCQESLLPQSAVVISISPTLSLGVPLSQPGRAVDPCPAQFDDIVCTSAFRSALDVTEKCLRIAGGQPAIIALADPPSSFSAVVPCINRESTIPEDSHRSLKRLRLTPATQFDASACAFFLPPCEDCCTNPWFAFKRSNGGLGVAAIDQQPVHSDLLILKDNTFKISTCNGQAWTLDSNIGHGDFVCLAFQGPVRAAGHHSAGPQVLAPGASFETRCEFAVNTSGWLAEDEMNFWTQHVQWTAPGFAFFAPTVTWDPDVADFVFPAQDEFAVPNNKLTIIPILYGSHWAAVEVNRASHLVTVVILGFPGPFHPGVLAAVARLLDFHPNRLASSAVVLPPYAHMCGWLLLDRWIRAASLQDDLPPPNDGFEQVSIEKRGLIEEVLIAAIED</sequence>
<dbReference type="Proteomes" id="UP001642464">
    <property type="component" value="Unassembled WGS sequence"/>
</dbReference>
<dbReference type="EMBL" id="CAXAMM010005424">
    <property type="protein sequence ID" value="CAK9007160.1"/>
    <property type="molecule type" value="Genomic_DNA"/>
</dbReference>
<name>A0ABP0IYP2_9DINO</name>
<evidence type="ECO:0000313" key="2">
    <source>
        <dbReference type="Proteomes" id="UP001642464"/>
    </source>
</evidence>
<gene>
    <name evidence="1" type="ORF">SCF082_LOCUS9343</name>
</gene>
<keyword evidence="2" id="KW-1185">Reference proteome</keyword>
<proteinExistence type="predicted"/>
<reference evidence="1 2" key="1">
    <citation type="submission" date="2024-02" db="EMBL/GenBank/DDBJ databases">
        <authorList>
            <person name="Chen Y."/>
            <person name="Shah S."/>
            <person name="Dougan E. K."/>
            <person name="Thang M."/>
            <person name="Chan C."/>
        </authorList>
    </citation>
    <scope>NUCLEOTIDE SEQUENCE [LARGE SCALE GENOMIC DNA]</scope>
</reference>
<evidence type="ECO:0000313" key="1">
    <source>
        <dbReference type="EMBL" id="CAK9007160.1"/>
    </source>
</evidence>
<protein>
    <submittedName>
        <fullName evidence="1">Uncharacterized protein</fullName>
    </submittedName>
</protein>